<dbReference type="EMBL" id="JANUHA010000008">
    <property type="protein sequence ID" value="MCS0597267.1"/>
    <property type="molecule type" value="Genomic_DNA"/>
</dbReference>
<dbReference type="PANTHER" id="PTHR21174:SF0">
    <property type="entry name" value="HD PHOSPHOHYDROLASE FAMILY PROTEIN-RELATED"/>
    <property type="match status" value="1"/>
</dbReference>
<dbReference type="RefSeq" id="WP_258828297.1">
    <property type="nucleotide sequence ID" value="NZ_JANUHA010000008.1"/>
</dbReference>
<gene>
    <name evidence="1" type="ORF">NX780_13020</name>
</gene>
<evidence type="ECO:0000313" key="2">
    <source>
        <dbReference type="Proteomes" id="UP001206572"/>
    </source>
</evidence>
<accession>A0ABT2ALZ0</accession>
<name>A0ABT2ALZ0_9BURK</name>
<reference evidence="1 2" key="1">
    <citation type="submission" date="2022-08" db="EMBL/GenBank/DDBJ databases">
        <title>Reclassification of Massilia species as members of the genera Telluria, Duganella, Pseudoduganella, Mokoshia gen. nov. and Zemynaea gen. nov. using orthogonal and non-orthogonal genome-based approaches.</title>
        <authorList>
            <person name="Bowman J.P."/>
        </authorList>
    </citation>
    <scope>NUCLEOTIDE SEQUENCE [LARGE SCALE GENOMIC DNA]</scope>
    <source>
        <strain evidence="1 2">JCM 31661</strain>
    </source>
</reference>
<dbReference type="Proteomes" id="UP001206572">
    <property type="component" value="Unassembled WGS sequence"/>
</dbReference>
<evidence type="ECO:0000313" key="1">
    <source>
        <dbReference type="EMBL" id="MCS0597267.1"/>
    </source>
</evidence>
<sequence>MMDPRTEAGWKAAWRALGAAAPDGLHAQLLAAWSEPQRHYHTLQHLGECLTLAEELGDEMDHPSEVVLALWFHDAVYDVRAHDNEAQSAQWAERALREAGVAANARKRIMDLIMATCHGAADAPASQDSAILIDIDLAILGSSEPRFAEYETQVRAEYAWVPPEIFAVKRREVLRGFLSRERIYATGTMHTRYEAQARRNLSRAVGIA</sequence>
<dbReference type="PIRSF" id="PIRSF035170">
    <property type="entry name" value="HD_phosphohydro"/>
    <property type="match status" value="1"/>
</dbReference>
<keyword evidence="2" id="KW-1185">Reference proteome</keyword>
<dbReference type="Gene3D" id="1.10.3210.10">
    <property type="entry name" value="Hypothetical protein af1432"/>
    <property type="match status" value="1"/>
</dbReference>
<dbReference type="PANTHER" id="PTHR21174">
    <property type="match status" value="1"/>
</dbReference>
<dbReference type="SUPFAM" id="SSF109604">
    <property type="entry name" value="HD-domain/PDEase-like"/>
    <property type="match status" value="1"/>
</dbReference>
<keyword evidence="1" id="KW-0675">Receptor</keyword>
<dbReference type="InterPro" id="IPR009218">
    <property type="entry name" value="HD_phosphohydro"/>
</dbReference>
<comment type="caution">
    <text evidence="1">The sequence shown here is derived from an EMBL/GenBank/DDBJ whole genome shotgun (WGS) entry which is preliminary data.</text>
</comment>
<organism evidence="1 2">
    <name type="scientific">Massilia agri</name>
    <dbReference type="NCBI Taxonomy" id="1886785"/>
    <lineage>
        <taxon>Bacteria</taxon>
        <taxon>Pseudomonadati</taxon>
        <taxon>Pseudomonadota</taxon>
        <taxon>Betaproteobacteria</taxon>
        <taxon>Burkholderiales</taxon>
        <taxon>Oxalobacteraceae</taxon>
        <taxon>Telluria group</taxon>
        <taxon>Massilia</taxon>
    </lineage>
</organism>
<protein>
    <submittedName>
        <fullName evidence="1">N-methyl-D-aspartate receptor NMDAR2C subunit</fullName>
    </submittedName>
</protein>
<proteinExistence type="predicted"/>